<comment type="caution">
    <text evidence="1">The sequence shown here is derived from an EMBL/GenBank/DDBJ whole genome shotgun (WGS) entry which is preliminary data.</text>
</comment>
<proteinExistence type="predicted"/>
<reference evidence="1" key="2">
    <citation type="submission" date="2021-02" db="EMBL/GenBank/DDBJ databases">
        <authorList>
            <person name="Kimball J.A."/>
            <person name="Haas M.W."/>
            <person name="Macchietto M."/>
            <person name="Kono T."/>
            <person name="Duquette J."/>
            <person name="Shao M."/>
        </authorList>
    </citation>
    <scope>NUCLEOTIDE SEQUENCE</scope>
    <source>
        <tissue evidence="1">Fresh leaf tissue</tissue>
    </source>
</reference>
<dbReference type="AlphaFoldDB" id="A0A8J5VXY3"/>
<sequence length="95" mass="11228">MIVRLKNSFSFQLLLLEGKGRWRQLLPSDFPSLERVRCNDSSDDGARFGVDIILDEHTRIPTYHTPTTSYSLINRVLIFDRSPLKRCYYTFLLRF</sequence>
<name>A0A8J5VXY3_ZIZPA</name>
<dbReference type="Proteomes" id="UP000729402">
    <property type="component" value="Unassembled WGS sequence"/>
</dbReference>
<gene>
    <name evidence="1" type="ORF">GUJ93_ZPchr0003g18137</name>
</gene>
<dbReference type="EMBL" id="JAAALK010000286">
    <property type="protein sequence ID" value="KAG8062778.1"/>
    <property type="molecule type" value="Genomic_DNA"/>
</dbReference>
<evidence type="ECO:0000313" key="2">
    <source>
        <dbReference type="Proteomes" id="UP000729402"/>
    </source>
</evidence>
<keyword evidence="2" id="KW-1185">Reference proteome</keyword>
<protein>
    <submittedName>
        <fullName evidence="1">Uncharacterized protein</fullName>
    </submittedName>
</protein>
<accession>A0A8J5VXY3</accession>
<evidence type="ECO:0000313" key="1">
    <source>
        <dbReference type="EMBL" id="KAG8062778.1"/>
    </source>
</evidence>
<organism evidence="1 2">
    <name type="scientific">Zizania palustris</name>
    <name type="common">Northern wild rice</name>
    <dbReference type="NCBI Taxonomy" id="103762"/>
    <lineage>
        <taxon>Eukaryota</taxon>
        <taxon>Viridiplantae</taxon>
        <taxon>Streptophyta</taxon>
        <taxon>Embryophyta</taxon>
        <taxon>Tracheophyta</taxon>
        <taxon>Spermatophyta</taxon>
        <taxon>Magnoliopsida</taxon>
        <taxon>Liliopsida</taxon>
        <taxon>Poales</taxon>
        <taxon>Poaceae</taxon>
        <taxon>BOP clade</taxon>
        <taxon>Oryzoideae</taxon>
        <taxon>Oryzeae</taxon>
        <taxon>Zizaniinae</taxon>
        <taxon>Zizania</taxon>
    </lineage>
</organism>
<reference evidence="1" key="1">
    <citation type="journal article" date="2021" name="bioRxiv">
        <title>Whole Genome Assembly and Annotation of Northern Wild Rice, Zizania palustris L., Supports a Whole Genome Duplication in the Zizania Genus.</title>
        <authorList>
            <person name="Haas M."/>
            <person name="Kono T."/>
            <person name="Macchietto M."/>
            <person name="Millas R."/>
            <person name="McGilp L."/>
            <person name="Shao M."/>
            <person name="Duquette J."/>
            <person name="Hirsch C.N."/>
            <person name="Kimball J."/>
        </authorList>
    </citation>
    <scope>NUCLEOTIDE SEQUENCE</scope>
    <source>
        <tissue evidence="1">Fresh leaf tissue</tissue>
    </source>
</reference>